<dbReference type="GO" id="GO:0003677">
    <property type="term" value="F:DNA binding"/>
    <property type="evidence" value="ECO:0007669"/>
    <property type="project" value="InterPro"/>
</dbReference>
<dbReference type="KEGG" id="broo:brsh051_05570"/>
<keyword evidence="1 3" id="KW-0540">Nuclease</keyword>
<dbReference type="Pfam" id="PF01541">
    <property type="entry name" value="GIY-YIG"/>
    <property type="match status" value="1"/>
</dbReference>
<dbReference type="Gene3D" id="3.40.1440.10">
    <property type="entry name" value="GIY-YIG endonuclease"/>
    <property type="match status" value="1"/>
</dbReference>
<dbReference type="Pfam" id="PF00929">
    <property type="entry name" value="RNase_T"/>
    <property type="match status" value="1"/>
</dbReference>
<dbReference type="InterPro" id="IPR036397">
    <property type="entry name" value="RNaseH_sf"/>
</dbReference>
<dbReference type="Gene3D" id="3.30.420.10">
    <property type="entry name" value="Ribonuclease H-like superfamily/Ribonuclease H"/>
    <property type="match status" value="1"/>
</dbReference>
<dbReference type="GO" id="GO:0009380">
    <property type="term" value="C:excinuclease repair complex"/>
    <property type="evidence" value="ECO:0007669"/>
    <property type="project" value="TreeGrafter"/>
</dbReference>
<dbReference type="PANTHER" id="PTHR30562">
    <property type="entry name" value="UVRC/OXIDOREDUCTASE"/>
    <property type="match status" value="1"/>
</dbReference>
<gene>
    <name evidence="3" type="ORF">brsh051_05570</name>
</gene>
<feature type="domain" description="GIY-YIG" evidence="2">
    <location>
        <begin position="211"/>
        <end position="293"/>
    </location>
</feature>
<dbReference type="SMART" id="SM00479">
    <property type="entry name" value="EXOIII"/>
    <property type="match status" value="1"/>
</dbReference>
<dbReference type="SUPFAM" id="SSF82771">
    <property type="entry name" value="GIY-YIG endonuclease"/>
    <property type="match status" value="1"/>
</dbReference>
<dbReference type="SMART" id="SM00465">
    <property type="entry name" value="GIYc"/>
    <property type="match status" value="1"/>
</dbReference>
<accession>A0AAN0K621</accession>
<dbReference type="PROSITE" id="PS50164">
    <property type="entry name" value="GIY_YIG"/>
    <property type="match status" value="1"/>
</dbReference>
<keyword evidence="4" id="KW-1185">Reference proteome</keyword>
<dbReference type="InterPro" id="IPR012337">
    <property type="entry name" value="RNaseH-like_sf"/>
</dbReference>
<dbReference type="GO" id="GO:0006260">
    <property type="term" value="P:DNA replication"/>
    <property type="evidence" value="ECO:0007669"/>
    <property type="project" value="InterPro"/>
</dbReference>
<evidence type="ECO:0000256" key="1">
    <source>
        <dbReference type="ARBA" id="ARBA00022839"/>
    </source>
</evidence>
<dbReference type="GO" id="GO:0006289">
    <property type="term" value="P:nucleotide-excision repair"/>
    <property type="evidence" value="ECO:0007669"/>
    <property type="project" value="InterPro"/>
</dbReference>
<protein>
    <submittedName>
        <fullName evidence="3">DEDD exonuclease domain-containing protein</fullName>
    </submittedName>
</protein>
<reference evidence="3" key="1">
    <citation type="journal article" date="2024" name="Int. J. Syst. Evol. Microbiol.">
        <title>Brooklawnia propionicigenes sp. nov., a facultatively anaerobic, propionate-producing bacterium isolated from a methanogenic reactor treating waste from cattle farms.</title>
        <authorList>
            <person name="Akita Y."/>
            <person name="Ueki A."/>
            <person name="Tonouchi A."/>
            <person name="Sugawara Y."/>
            <person name="Honma S."/>
            <person name="Kaku N."/>
            <person name="Ueki K."/>
        </authorList>
    </citation>
    <scope>NUCLEOTIDE SEQUENCE</scope>
    <source>
        <strain evidence="3">SH051</strain>
    </source>
</reference>
<evidence type="ECO:0000313" key="4">
    <source>
        <dbReference type="Proteomes" id="UP001431656"/>
    </source>
</evidence>
<dbReference type="AlphaFoldDB" id="A0AAN0K621"/>
<dbReference type="InterPro" id="IPR000305">
    <property type="entry name" value="GIY-YIG_endonuc"/>
</dbReference>
<keyword evidence="1 3" id="KW-0378">Hydrolase</keyword>
<dbReference type="PANTHER" id="PTHR30562:SF1">
    <property type="entry name" value="UVRABC SYSTEM PROTEIN C"/>
    <property type="match status" value="1"/>
</dbReference>
<evidence type="ECO:0000313" key="3">
    <source>
        <dbReference type="EMBL" id="BEH01276.1"/>
    </source>
</evidence>
<dbReference type="GO" id="GO:0003887">
    <property type="term" value="F:DNA-directed DNA polymerase activity"/>
    <property type="evidence" value="ECO:0007669"/>
    <property type="project" value="InterPro"/>
</dbReference>
<dbReference type="CDD" id="cd06127">
    <property type="entry name" value="DEDDh"/>
    <property type="match status" value="1"/>
</dbReference>
<dbReference type="InterPro" id="IPR006054">
    <property type="entry name" value="DnaQ"/>
</dbReference>
<dbReference type="InterPro" id="IPR050066">
    <property type="entry name" value="UvrABC_protein_C"/>
</dbReference>
<dbReference type="InterPro" id="IPR013520">
    <property type="entry name" value="Ribonucl_H"/>
</dbReference>
<dbReference type="SUPFAM" id="SSF53098">
    <property type="entry name" value="Ribonuclease H-like"/>
    <property type="match status" value="1"/>
</dbReference>
<name>A0AAN0K621_9ACTN</name>
<dbReference type="GO" id="GO:0004527">
    <property type="term" value="F:exonuclease activity"/>
    <property type="evidence" value="ECO:0007669"/>
    <property type="project" value="UniProtKB-KW"/>
</dbReference>
<dbReference type="CDD" id="cd10434">
    <property type="entry name" value="GIY-YIG_UvrC_Cho"/>
    <property type="match status" value="1"/>
</dbReference>
<keyword evidence="1 3" id="KW-0269">Exonuclease</keyword>
<dbReference type="NCBIfam" id="NF005905">
    <property type="entry name" value="PRK07883.1-3"/>
    <property type="match status" value="1"/>
</dbReference>
<dbReference type="FunFam" id="3.30.420.10:FF:000045">
    <property type="entry name" value="3'-5' exonuclease DinG"/>
    <property type="match status" value="1"/>
</dbReference>
<evidence type="ECO:0000259" key="2">
    <source>
        <dbReference type="PROSITE" id="PS50164"/>
    </source>
</evidence>
<organism evidence="3 4">
    <name type="scientific">Brooklawnia propionicigenes</name>
    <dbReference type="NCBI Taxonomy" id="3041175"/>
    <lineage>
        <taxon>Bacteria</taxon>
        <taxon>Bacillati</taxon>
        <taxon>Actinomycetota</taxon>
        <taxon>Actinomycetes</taxon>
        <taxon>Propionibacteriales</taxon>
        <taxon>Propionibacteriaceae</taxon>
        <taxon>Brooklawnia</taxon>
    </lineage>
</organism>
<dbReference type="InterPro" id="IPR047296">
    <property type="entry name" value="GIY-YIG_UvrC_Cho"/>
</dbReference>
<dbReference type="NCBIfam" id="NF005907">
    <property type="entry name" value="PRK07883.1-5"/>
    <property type="match status" value="1"/>
</dbReference>
<dbReference type="Proteomes" id="UP001431656">
    <property type="component" value="Chromosome"/>
</dbReference>
<dbReference type="InterPro" id="IPR035901">
    <property type="entry name" value="GIY-YIG_endonuc_sf"/>
</dbReference>
<proteinExistence type="predicted"/>
<dbReference type="NCBIfam" id="TIGR00573">
    <property type="entry name" value="dnaq"/>
    <property type="match status" value="1"/>
</dbReference>
<dbReference type="EMBL" id="AP028056">
    <property type="protein sequence ID" value="BEH01276.1"/>
    <property type="molecule type" value="Genomic_DNA"/>
</dbReference>
<sequence length="568" mass="62323">MDDLGTPLAEATFCVVDLETTGSGPEATITEFGAVKVRGGEVLGEFSTLVNPGTHIPGFIAVLTGITNQMVVDAPTLSQVLPSWLEFSRGTVLVAHNARFDIGFLKRACEQFDYPWPGQMVVDTVGLARQALLPGEVPNVKLHTLADHFHASTQPNHRALSDARATVDVLHGLLERVGNLGLLTVDDLKEFEHRVSPQRRAKRTWATDLPEAPGIYIFYARRPGQQRQVLYVGKATNIRRRVRTYFTSSETRPRMDEMVRVATGVEAVVCATELEAEVRELRTIAAHSPRYNRRSRRQDKVAWVKLTCDRYPRLSIVTSPGDDQATYWGPFSSRSAAQEACEVIYDSYPLRQCTMRIGRKAAGAGCVLSELGKCLAPCQGIDPDGYHEVVEQVREALTTDLRPTVARVGQRIGQLSAQQRYEQADVLTARLRSYVATTQRFHRLVGFSRCRQIVAAQWVPGPSANPGWQIHVIRYGRLAAAATAAPGQDPMATADQAIRLAESVLPSPHGLPSCSVEEAERIAAWLERPGVRLMDIDGEWSMPLHSGIDGADLPRLALGTSSPAPAVA</sequence>